<reference evidence="11" key="1">
    <citation type="submission" date="2012-12" db="EMBL/GenBank/DDBJ databases">
        <authorList>
            <person name="Hellsten U."/>
            <person name="Grimwood J."/>
            <person name="Chapman J.A."/>
            <person name="Shapiro H."/>
            <person name="Aerts A."/>
            <person name="Otillar R.P."/>
            <person name="Terry A.Y."/>
            <person name="Boore J.L."/>
            <person name="Simakov O."/>
            <person name="Marletaz F."/>
            <person name="Cho S.-J."/>
            <person name="Edsinger-Gonzales E."/>
            <person name="Havlak P."/>
            <person name="Kuo D.-H."/>
            <person name="Larsson T."/>
            <person name="Lv J."/>
            <person name="Arendt D."/>
            <person name="Savage R."/>
            <person name="Osoegawa K."/>
            <person name="de Jong P."/>
            <person name="Lindberg D.R."/>
            <person name="Seaver E.C."/>
            <person name="Weisblat D.A."/>
            <person name="Putnam N.H."/>
            <person name="Grigoriev I.V."/>
            <person name="Rokhsar D.S."/>
        </authorList>
    </citation>
    <scope>NUCLEOTIDE SEQUENCE</scope>
</reference>
<dbReference type="Proteomes" id="UP000015101">
    <property type="component" value="Unassembled WGS sequence"/>
</dbReference>
<dbReference type="EMBL" id="AMQM01004498">
    <property type="status" value="NOT_ANNOTATED_CDS"/>
    <property type="molecule type" value="Genomic_DNA"/>
</dbReference>
<feature type="transmembrane region" description="Helical" evidence="6">
    <location>
        <begin position="225"/>
        <end position="250"/>
    </location>
</feature>
<evidence type="ECO:0000256" key="6">
    <source>
        <dbReference type="RuleBase" id="RU280814"/>
    </source>
</evidence>
<dbReference type="Pfam" id="PF04547">
    <property type="entry name" value="Anoctamin"/>
    <property type="match status" value="1"/>
</dbReference>
<keyword evidence="4 6" id="KW-1133">Transmembrane helix</keyword>
<dbReference type="EMBL" id="KB096590">
    <property type="protein sequence ID" value="ESO03576.1"/>
    <property type="molecule type" value="Genomic_DNA"/>
</dbReference>
<evidence type="ECO:0000313" key="9">
    <source>
        <dbReference type="EMBL" id="ESO03576.1"/>
    </source>
</evidence>
<dbReference type="PANTHER" id="PTHR12308">
    <property type="entry name" value="ANOCTAMIN"/>
    <property type="match status" value="1"/>
</dbReference>
<feature type="transmembrane region" description="Helical" evidence="6">
    <location>
        <begin position="431"/>
        <end position="454"/>
    </location>
</feature>
<feature type="transmembrane region" description="Helical" evidence="6">
    <location>
        <begin position="549"/>
        <end position="568"/>
    </location>
</feature>
<dbReference type="GeneID" id="20212085"/>
<reference evidence="9 11" key="2">
    <citation type="journal article" date="2013" name="Nature">
        <title>Insights into bilaterian evolution from three spiralian genomes.</title>
        <authorList>
            <person name="Simakov O."/>
            <person name="Marletaz F."/>
            <person name="Cho S.J."/>
            <person name="Edsinger-Gonzales E."/>
            <person name="Havlak P."/>
            <person name="Hellsten U."/>
            <person name="Kuo D.H."/>
            <person name="Larsson T."/>
            <person name="Lv J."/>
            <person name="Arendt D."/>
            <person name="Savage R."/>
            <person name="Osoegawa K."/>
            <person name="de Jong P."/>
            <person name="Grimwood J."/>
            <person name="Chapman J.A."/>
            <person name="Shapiro H."/>
            <person name="Aerts A."/>
            <person name="Otillar R.P."/>
            <person name="Terry A.Y."/>
            <person name="Boore J.L."/>
            <person name="Grigoriev I.V."/>
            <person name="Lindberg D.R."/>
            <person name="Seaver E.C."/>
            <person name="Weisblat D.A."/>
            <person name="Putnam N.H."/>
            <person name="Rokhsar D.S."/>
        </authorList>
    </citation>
    <scope>NUCLEOTIDE SEQUENCE</scope>
</reference>
<feature type="transmembrane region" description="Helical" evidence="6">
    <location>
        <begin position="596"/>
        <end position="620"/>
    </location>
</feature>
<comment type="subcellular location">
    <subcellularLocation>
        <location evidence="1 6">Membrane</location>
        <topology evidence="1 6">Multi-pass membrane protein</topology>
    </subcellularLocation>
</comment>
<comment type="caution">
    <text evidence="6">Lacks conserved residue(s) required for the propagation of feature annotation.</text>
</comment>
<accession>T1FTD8</accession>
<dbReference type="eggNOG" id="KOG2513">
    <property type="taxonomic scope" value="Eukaryota"/>
</dbReference>
<evidence type="ECO:0000256" key="7">
    <source>
        <dbReference type="SAM" id="MobiDB-lite"/>
    </source>
</evidence>
<evidence type="ECO:0000256" key="2">
    <source>
        <dbReference type="ARBA" id="ARBA00009671"/>
    </source>
</evidence>
<evidence type="ECO:0000256" key="4">
    <source>
        <dbReference type="ARBA" id="ARBA00022989"/>
    </source>
</evidence>
<feature type="domain" description="Anoctamin transmembrane" evidence="8">
    <location>
        <begin position="215"/>
        <end position="673"/>
    </location>
</feature>
<dbReference type="CTD" id="20212085"/>
<dbReference type="PANTHER" id="PTHR12308:SF74">
    <property type="entry name" value="ANOCTAMIN"/>
    <property type="match status" value="1"/>
</dbReference>
<evidence type="ECO:0000313" key="10">
    <source>
        <dbReference type="EnsemblMetazoa" id="HelroP191881"/>
    </source>
</evidence>
<dbReference type="EnsemblMetazoa" id="HelroT191881">
    <property type="protein sequence ID" value="HelroP191881"/>
    <property type="gene ID" value="HelroG191881"/>
</dbReference>
<dbReference type="InParanoid" id="T1FTD8"/>
<feature type="transmembrane region" description="Helical" evidence="6">
    <location>
        <begin position="386"/>
        <end position="411"/>
    </location>
</feature>
<comment type="similarity">
    <text evidence="2 6">Belongs to the anoctamin family.</text>
</comment>
<dbReference type="RefSeq" id="XP_009018133.1">
    <property type="nucleotide sequence ID" value="XM_009019885.1"/>
</dbReference>
<keyword evidence="3 6" id="KW-0812">Transmembrane</keyword>
<dbReference type="KEGG" id="hro:HELRODRAFT_191881"/>
<name>T1FTD8_HELRO</name>
<dbReference type="OMA" id="INSKPKW"/>
<sequence>MSTDSLNNSNEVVATDDDASDLDDLESSVDERTLVVLQFLANFPAETIAWFVEKLTDPIAKGGAELDVRFIKDNKKQRQIYAVGASVKRLLEGAERMGLKKRFQDDTMRDFILCNIHLYQGSNDLDKFLSTREKQQIIMHEIESVRFKMPEGSSEISVKGFLPGLPKLFKDQVIFSACRAKNLLTYFPLHDKRDLRKLIRNWVRSFWSFQPLDDIHDYFGDSITIYFAFLGFYTTFLLPPAILGVFFYLLSFFISYNIIGFFCIFNIIWSSIFLVLWKRESSKLAYKWGSINHSRFDEPRPELWSEEICTNPVTGKFEPFCDYKSKYVKFYTISLPIIIVCLIVSLFVGITYFWVEDSIRNWAFSDLNKVDLHSGDYQSMTLPWDAYVISVMVTIVYGMAIYGLDIGYRYLAVRLNNYENHRLQSSYENFLIAKLVVFNFVNYFCNLFYIAFVLRDYNLLQKNLATLLITWQIIQQAQETVVPYFTYKYKKYRVLGKFSSGSHINLCKKDNDETINKSGGAANDDDDDLKIAENKYQIEKDATKIDYPFGYVFLFSACYPTSALWAFLNNLTEIRTDAFKLVLIHKRPFSRQADGIGSWLLAFELMGIVAVITNCTLVAINDDVLHYFYSVGYSDVGIFVLFVMIEHLLLFVKATISLLVPALPEDIKTNLARIDYEAQLAWTDKTKKLLGDLDPTMKKNQ</sequence>
<dbReference type="GO" id="GO:0005886">
    <property type="term" value="C:plasma membrane"/>
    <property type="evidence" value="ECO:0000318"/>
    <property type="project" value="GO_Central"/>
</dbReference>
<dbReference type="AlphaFoldDB" id="T1FTD8"/>
<keyword evidence="11" id="KW-1185">Reference proteome</keyword>
<dbReference type="FunCoup" id="T1FTD8">
    <property type="interactions" value="656"/>
</dbReference>
<feature type="transmembrane region" description="Helical" evidence="6">
    <location>
        <begin position="256"/>
        <end position="277"/>
    </location>
</feature>
<reference evidence="10" key="3">
    <citation type="submission" date="2015-06" db="UniProtKB">
        <authorList>
            <consortium name="EnsemblMetazoa"/>
        </authorList>
    </citation>
    <scope>IDENTIFICATION</scope>
</reference>
<evidence type="ECO:0000256" key="3">
    <source>
        <dbReference type="ARBA" id="ARBA00022692"/>
    </source>
</evidence>
<proteinExistence type="inferred from homology"/>
<keyword evidence="5 6" id="KW-0472">Membrane</keyword>
<feature type="compositionally biased region" description="Polar residues" evidence="7">
    <location>
        <begin position="1"/>
        <end position="11"/>
    </location>
</feature>
<dbReference type="InterPro" id="IPR049452">
    <property type="entry name" value="Anoctamin_TM"/>
</dbReference>
<feature type="compositionally biased region" description="Acidic residues" evidence="7">
    <location>
        <begin position="14"/>
        <end position="23"/>
    </location>
</feature>
<evidence type="ECO:0000256" key="5">
    <source>
        <dbReference type="ARBA" id="ARBA00023136"/>
    </source>
</evidence>
<evidence type="ECO:0000259" key="8">
    <source>
        <dbReference type="Pfam" id="PF04547"/>
    </source>
</evidence>
<feature type="region of interest" description="Disordered" evidence="7">
    <location>
        <begin position="1"/>
        <end position="23"/>
    </location>
</feature>
<dbReference type="GO" id="GO:1902476">
    <property type="term" value="P:chloride transmembrane transport"/>
    <property type="evidence" value="ECO:0000318"/>
    <property type="project" value="GO_Central"/>
</dbReference>
<dbReference type="GO" id="GO:0005254">
    <property type="term" value="F:chloride channel activity"/>
    <property type="evidence" value="ECO:0000318"/>
    <property type="project" value="GO_Central"/>
</dbReference>
<evidence type="ECO:0000256" key="1">
    <source>
        <dbReference type="ARBA" id="ARBA00004141"/>
    </source>
</evidence>
<dbReference type="EMBL" id="AMQM01004497">
    <property type="status" value="NOT_ANNOTATED_CDS"/>
    <property type="molecule type" value="Genomic_DNA"/>
</dbReference>
<dbReference type="HOGENOM" id="CLU_006685_2_3_1"/>
<dbReference type="InterPro" id="IPR007632">
    <property type="entry name" value="Anoctamin"/>
</dbReference>
<dbReference type="OrthoDB" id="296386at2759"/>
<feature type="transmembrane region" description="Helical" evidence="6">
    <location>
        <begin position="333"/>
        <end position="355"/>
    </location>
</feature>
<protein>
    <recommendedName>
        <fullName evidence="6">Anoctamin</fullName>
    </recommendedName>
</protein>
<organism evidence="10 11">
    <name type="scientific">Helobdella robusta</name>
    <name type="common">Californian leech</name>
    <dbReference type="NCBI Taxonomy" id="6412"/>
    <lineage>
        <taxon>Eukaryota</taxon>
        <taxon>Metazoa</taxon>
        <taxon>Spiralia</taxon>
        <taxon>Lophotrochozoa</taxon>
        <taxon>Annelida</taxon>
        <taxon>Clitellata</taxon>
        <taxon>Hirudinea</taxon>
        <taxon>Rhynchobdellida</taxon>
        <taxon>Glossiphoniidae</taxon>
        <taxon>Helobdella</taxon>
    </lineage>
</organism>
<evidence type="ECO:0000313" key="11">
    <source>
        <dbReference type="Proteomes" id="UP000015101"/>
    </source>
</evidence>
<gene>
    <name evidence="10" type="primary">20212085</name>
    <name evidence="9" type="ORF">HELRODRAFT_191881</name>
</gene>